<evidence type="ECO:0000256" key="3">
    <source>
        <dbReference type="ARBA" id="ARBA00022517"/>
    </source>
</evidence>
<dbReference type="STRING" id="1209926.A0A1G4B4B1"/>
<dbReference type="InterPro" id="IPR007109">
    <property type="entry name" value="Brix"/>
</dbReference>
<feature type="region of interest" description="Disordered" evidence="5">
    <location>
        <begin position="258"/>
        <end position="304"/>
    </location>
</feature>
<feature type="domain" description="Brix" evidence="6">
    <location>
        <begin position="29"/>
        <end position="237"/>
    </location>
</feature>
<dbReference type="GO" id="GO:0019843">
    <property type="term" value="F:rRNA binding"/>
    <property type="evidence" value="ECO:0007669"/>
    <property type="project" value="InterPro"/>
</dbReference>
<keyword evidence="8" id="KW-1185">Reference proteome</keyword>
<keyword evidence="3" id="KW-0690">Ribosome biogenesis</keyword>
<dbReference type="EMBL" id="MJBS01000073">
    <property type="protein sequence ID" value="OHE96155.1"/>
    <property type="molecule type" value="Genomic_DNA"/>
</dbReference>
<dbReference type="SUPFAM" id="SSF52954">
    <property type="entry name" value="Class II aaRS ABD-related"/>
    <property type="match status" value="1"/>
</dbReference>
<dbReference type="PANTHER" id="PTHR13634">
    <property type="entry name" value="RIBOSOME BIOGENESIS PROTEIN BRIX"/>
    <property type="match status" value="1"/>
</dbReference>
<dbReference type="AlphaFoldDB" id="A0A1G4B4B1"/>
<gene>
    <name evidence="7" type="ORF">CORC01_08532</name>
</gene>
<feature type="region of interest" description="Disordered" evidence="5">
    <location>
        <begin position="1"/>
        <end position="27"/>
    </location>
</feature>
<dbReference type="RefSeq" id="XP_022473316.1">
    <property type="nucleotide sequence ID" value="XM_022620162.1"/>
</dbReference>
<dbReference type="GeneID" id="34561672"/>
<name>A0A1G4B4B1_9PEZI</name>
<dbReference type="Proteomes" id="UP000176998">
    <property type="component" value="Unassembled WGS sequence"/>
</dbReference>
<dbReference type="PANTHER" id="PTHR13634:SF0">
    <property type="entry name" value="RIBOSOME BIOGENESIS PROTEIN BRX1 HOMOLOG"/>
    <property type="match status" value="1"/>
</dbReference>
<dbReference type="Pfam" id="PF04427">
    <property type="entry name" value="Brix"/>
    <property type="match status" value="1"/>
</dbReference>
<comment type="subcellular location">
    <subcellularLocation>
        <location evidence="1">Nucleus</location>
        <location evidence="1">Nucleolus</location>
    </subcellularLocation>
</comment>
<dbReference type="SMART" id="SM00879">
    <property type="entry name" value="Brix"/>
    <property type="match status" value="1"/>
</dbReference>
<evidence type="ECO:0000313" key="7">
    <source>
        <dbReference type="EMBL" id="OHE96155.1"/>
    </source>
</evidence>
<dbReference type="GO" id="GO:0005730">
    <property type="term" value="C:nucleolus"/>
    <property type="evidence" value="ECO:0007669"/>
    <property type="project" value="UniProtKB-SubCell"/>
</dbReference>
<protein>
    <submittedName>
        <fullName evidence="7">Brix domain-containing protein</fullName>
    </submittedName>
</protein>
<dbReference type="GO" id="GO:0006364">
    <property type="term" value="P:rRNA processing"/>
    <property type="evidence" value="ECO:0007669"/>
    <property type="project" value="InterPro"/>
</dbReference>
<reference evidence="7 8" key="1">
    <citation type="submission" date="2016-09" db="EMBL/GenBank/DDBJ databases">
        <authorList>
            <person name="Capua I."/>
            <person name="De Benedictis P."/>
            <person name="Joannis T."/>
            <person name="Lombin L.H."/>
            <person name="Cattoli G."/>
        </authorList>
    </citation>
    <scope>NUCLEOTIDE SEQUENCE [LARGE SCALE GENOMIC DNA]</scope>
    <source>
        <strain evidence="7 8">IMI 309357</strain>
    </source>
</reference>
<feature type="compositionally biased region" description="Basic and acidic residues" evidence="5">
    <location>
        <begin position="267"/>
        <end position="284"/>
    </location>
</feature>
<evidence type="ECO:0000256" key="4">
    <source>
        <dbReference type="ARBA" id="ARBA00023242"/>
    </source>
</evidence>
<dbReference type="GO" id="GO:0000027">
    <property type="term" value="P:ribosomal large subunit assembly"/>
    <property type="evidence" value="ECO:0007669"/>
    <property type="project" value="TreeGrafter"/>
</dbReference>
<feature type="compositionally biased region" description="Basic and acidic residues" evidence="5">
    <location>
        <begin position="292"/>
        <end position="304"/>
    </location>
</feature>
<evidence type="ECO:0000259" key="6">
    <source>
        <dbReference type="PROSITE" id="PS50833"/>
    </source>
</evidence>
<dbReference type="OrthoDB" id="1638493at2759"/>
<accession>A0A1G4B4B1</accession>
<evidence type="ECO:0000256" key="1">
    <source>
        <dbReference type="ARBA" id="ARBA00004604"/>
    </source>
</evidence>
<organism evidence="7 8">
    <name type="scientific">Colletotrichum orchidophilum</name>
    <dbReference type="NCBI Taxonomy" id="1209926"/>
    <lineage>
        <taxon>Eukaryota</taxon>
        <taxon>Fungi</taxon>
        <taxon>Dikarya</taxon>
        <taxon>Ascomycota</taxon>
        <taxon>Pezizomycotina</taxon>
        <taxon>Sordariomycetes</taxon>
        <taxon>Hypocreomycetidae</taxon>
        <taxon>Glomerellales</taxon>
        <taxon>Glomerellaceae</taxon>
        <taxon>Colletotrichum</taxon>
    </lineage>
</organism>
<dbReference type="InterPro" id="IPR026532">
    <property type="entry name" value="BRX1"/>
</dbReference>
<evidence type="ECO:0000313" key="8">
    <source>
        <dbReference type="Proteomes" id="UP000176998"/>
    </source>
</evidence>
<comment type="similarity">
    <text evidence="2">Belongs to the BRX1 family.</text>
</comment>
<comment type="caution">
    <text evidence="7">The sequence shown here is derived from an EMBL/GenBank/DDBJ whole genome shotgun (WGS) entry which is preliminary data.</text>
</comment>
<keyword evidence="4" id="KW-0539">Nucleus</keyword>
<sequence>MASVYKSLSKKAEKAEAPTNGVKKVRQKRRALILSSRGVTYRHRHLMNDIASMMPHGKLDSKFDSKAKLYVLNELAELNSTPQICYLEARKHQDLYMWLANAPNGPSVRLHIQNIMTMEELRFPGNCLKGSRPVLSFDAAFDTEPHLQVIKNLMSMVFGVPEGARKAKPFVDHVMGVSWVDEKIWIRYFEIKEVDADTEQEATGKSVLKGSKTDVSLVEIGPRWTATPIVILEGSMCGSVIWESRSFVSPNQIRADLRKKKSTRHVSRTEQQVERMAKKGELGLRSKGGKGAAKDELDTKALFA</sequence>
<dbReference type="PROSITE" id="PS50833">
    <property type="entry name" value="BRIX"/>
    <property type="match status" value="1"/>
</dbReference>
<proteinExistence type="inferred from homology"/>
<evidence type="ECO:0000256" key="5">
    <source>
        <dbReference type="SAM" id="MobiDB-lite"/>
    </source>
</evidence>
<evidence type="ECO:0000256" key="2">
    <source>
        <dbReference type="ARBA" id="ARBA00006369"/>
    </source>
</evidence>